<keyword evidence="1" id="KW-0812">Transmembrane</keyword>
<accession>A0ABS2KJZ7</accession>
<name>A0ABS2KJZ7_9GAMM</name>
<keyword evidence="1" id="KW-1133">Transmembrane helix</keyword>
<gene>
    <name evidence="2" type="ORF">ISS99_18320</name>
</gene>
<dbReference type="Proteomes" id="UP001430193">
    <property type="component" value="Unassembled WGS sequence"/>
</dbReference>
<proteinExistence type="predicted"/>
<dbReference type="EMBL" id="JADIKF010000040">
    <property type="protein sequence ID" value="MBM7131482.1"/>
    <property type="molecule type" value="Genomic_DNA"/>
</dbReference>
<reference evidence="2" key="1">
    <citation type="submission" date="2020-10" db="EMBL/GenBank/DDBJ databases">
        <title>Phylogeny of dyella-like bacteria.</title>
        <authorList>
            <person name="Fu J."/>
        </authorList>
    </citation>
    <scope>NUCLEOTIDE SEQUENCE</scope>
    <source>
        <strain evidence="2">DHON07</strain>
    </source>
</reference>
<keyword evidence="1" id="KW-0472">Membrane</keyword>
<keyword evidence="3" id="KW-1185">Reference proteome</keyword>
<comment type="caution">
    <text evidence="2">The sequence shown here is derived from an EMBL/GenBank/DDBJ whole genome shotgun (WGS) entry which is preliminary data.</text>
</comment>
<evidence type="ECO:0000256" key="1">
    <source>
        <dbReference type="SAM" id="Phobius"/>
    </source>
</evidence>
<sequence length="71" mass="7636">MRSAKLGLLLGLVGIVLIGRGIIGIINKNISDVGRFGPQKNYEGADAVWQGVLNVIGGLALFIYSLVIHWF</sequence>
<protein>
    <recommendedName>
        <fullName evidence="4">DUF3784 domain-containing protein</fullName>
    </recommendedName>
</protein>
<evidence type="ECO:0000313" key="2">
    <source>
        <dbReference type="EMBL" id="MBM7131482.1"/>
    </source>
</evidence>
<evidence type="ECO:0008006" key="4">
    <source>
        <dbReference type="Google" id="ProtNLM"/>
    </source>
</evidence>
<organism evidence="2 3">
    <name type="scientific">Dyella mobilis</name>
    <dbReference type="NCBI Taxonomy" id="1849582"/>
    <lineage>
        <taxon>Bacteria</taxon>
        <taxon>Pseudomonadati</taxon>
        <taxon>Pseudomonadota</taxon>
        <taxon>Gammaproteobacteria</taxon>
        <taxon>Lysobacterales</taxon>
        <taxon>Rhodanobacteraceae</taxon>
        <taxon>Dyella</taxon>
    </lineage>
</organism>
<feature type="transmembrane region" description="Helical" evidence="1">
    <location>
        <begin position="48"/>
        <end position="68"/>
    </location>
</feature>
<dbReference type="RefSeq" id="WP_204633047.1">
    <property type="nucleotide sequence ID" value="NZ_BSOC01000001.1"/>
</dbReference>
<evidence type="ECO:0000313" key="3">
    <source>
        <dbReference type="Proteomes" id="UP001430193"/>
    </source>
</evidence>